<dbReference type="GO" id="GO:0005886">
    <property type="term" value="C:plasma membrane"/>
    <property type="evidence" value="ECO:0007669"/>
    <property type="project" value="UniProtKB-SubCell"/>
</dbReference>
<dbReference type="CDD" id="cd03257">
    <property type="entry name" value="ABC_NikE_OppD_transporters"/>
    <property type="match status" value="1"/>
</dbReference>
<gene>
    <name evidence="7" type="ORF">SAMN03080618_00362</name>
</gene>
<evidence type="ECO:0000313" key="7">
    <source>
        <dbReference type="EMBL" id="SFI42126.1"/>
    </source>
</evidence>
<reference evidence="8" key="1">
    <citation type="submission" date="2016-10" db="EMBL/GenBank/DDBJ databases">
        <authorList>
            <person name="Varghese N."/>
            <person name="Submissions S."/>
        </authorList>
    </citation>
    <scope>NUCLEOTIDE SEQUENCE [LARGE SCALE GENOMIC DNA]</scope>
    <source>
        <strain evidence="8">DSM 21857</strain>
    </source>
</reference>
<evidence type="ECO:0000259" key="6">
    <source>
        <dbReference type="PROSITE" id="PS50893"/>
    </source>
</evidence>
<dbReference type="GO" id="GO:0016887">
    <property type="term" value="F:ATP hydrolysis activity"/>
    <property type="evidence" value="ECO:0007669"/>
    <property type="project" value="InterPro"/>
</dbReference>
<dbReference type="InterPro" id="IPR027417">
    <property type="entry name" value="P-loop_NTPase"/>
</dbReference>
<evidence type="ECO:0000313" key="8">
    <source>
        <dbReference type="Proteomes" id="UP000242763"/>
    </source>
</evidence>
<evidence type="ECO:0000256" key="3">
    <source>
        <dbReference type="ARBA" id="ARBA00022448"/>
    </source>
</evidence>
<dbReference type="SMART" id="SM00382">
    <property type="entry name" value="AAA"/>
    <property type="match status" value="1"/>
</dbReference>
<dbReference type="PROSITE" id="PS00211">
    <property type="entry name" value="ABC_TRANSPORTER_1"/>
    <property type="match status" value="1"/>
</dbReference>
<sequence length="357" mass="39040">MTEPLLQVENLSKFYPVKSGNLFGSRVMRAVDSVSFNLRRGETIAVVGESGCGKSTTARMVSGLLAPTAGSIRVNGKNIAGVKGREAFALRRQVQMVFQDPMASLNARMKVGAILEEPLIIHGHGNRAARRQRVEELMGLVGLRKEHLDRYPHQFSGGQRQRIGIARALAVEPELLVLDEPVSALDVSVQAQIINLLKDLQSKLGLSYVFIAHDLAVVKHMADHVAVMYLGRIIEQGPKAQIFDTPRHPYTQMLFSAVPQIGLGRANPDRAVKGEMPSPVNPPSGCHFHPRCAYSTDACRTTRPELADFGAQQAACIRADEIPAYATTQSAPGYKEAAAQRMKIYHEMIGSRQQAEA</sequence>
<dbReference type="InterPro" id="IPR003593">
    <property type="entry name" value="AAA+_ATPase"/>
</dbReference>
<dbReference type="Pfam" id="PF00005">
    <property type="entry name" value="ABC_tran"/>
    <property type="match status" value="1"/>
</dbReference>
<dbReference type="PANTHER" id="PTHR43776">
    <property type="entry name" value="TRANSPORT ATP-BINDING PROTEIN"/>
    <property type="match status" value="1"/>
</dbReference>
<keyword evidence="5 7" id="KW-0067">ATP-binding</keyword>
<dbReference type="Pfam" id="PF08352">
    <property type="entry name" value="oligo_HPY"/>
    <property type="match status" value="1"/>
</dbReference>
<comment type="similarity">
    <text evidence="2">Belongs to the ABC transporter superfamily.</text>
</comment>
<proteinExistence type="inferred from homology"/>
<organism evidence="7 8">
    <name type="scientific">Aquamicrobium aerolatum DSM 21857</name>
    <dbReference type="NCBI Taxonomy" id="1121003"/>
    <lineage>
        <taxon>Bacteria</taxon>
        <taxon>Pseudomonadati</taxon>
        <taxon>Pseudomonadota</taxon>
        <taxon>Alphaproteobacteria</taxon>
        <taxon>Hyphomicrobiales</taxon>
        <taxon>Phyllobacteriaceae</taxon>
        <taxon>Aerobium</taxon>
    </lineage>
</organism>
<dbReference type="InterPro" id="IPR013563">
    <property type="entry name" value="Oligopep_ABC_C"/>
</dbReference>
<dbReference type="AlphaFoldDB" id="A0A1I3I2E8"/>
<dbReference type="GO" id="GO:0055085">
    <property type="term" value="P:transmembrane transport"/>
    <property type="evidence" value="ECO:0007669"/>
    <property type="project" value="UniProtKB-ARBA"/>
</dbReference>
<dbReference type="GO" id="GO:0005524">
    <property type="term" value="F:ATP binding"/>
    <property type="evidence" value="ECO:0007669"/>
    <property type="project" value="UniProtKB-KW"/>
</dbReference>
<dbReference type="Proteomes" id="UP000242763">
    <property type="component" value="Unassembled WGS sequence"/>
</dbReference>
<dbReference type="PANTHER" id="PTHR43776:SF7">
    <property type="entry name" value="D,D-DIPEPTIDE TRANSPORT ATP-BINDING PROTEIN DDPF-RELATED"/>
    <property type="match status" value="1"/>
</dbReference>
<dbReference type="NCBIfam" id="TIGR01727">
    <property type="entry name" value="oligo_HPY"/>
    <property type="match status" value="1"/>
</dbReference>
<evidence type="ECO:0000256" key="5">
    <source>
        <dbReference type="ARBA" id="ARBA00022840"/>
    </source>
</evidence>
<evidence type="ECO:0000256" key="2">
    <source>
        <dbReference type="ARBA" id="ARBA00005417"/>
    </source>
</evidence>
<name>A0A1I3I2E8_9HYPH</name>
<protein>
    <submittedName>
        <fullName evidence="7">Oligopeptide transport system ATP-binding protein</fullName>
    </submittedName>
</protein>
<dbReference type="Gene3D" id="3.40.50.300">
    <property type="entry name" value="P-loop containing nucleotide triphosphate hydrolases"/>
    <property type="match status" value="1"/>
</dbReference>
<evidence type="ECO:0000256" key="1">
    <source>
        <dbReference type="ARBA" id="ARBA00004417"/>
    </source>
</evidence>
<feature type="domain" description="ABC transporter" evidence="6">
    <location>
        <begin position="6"/>
        <end position="255"/>
    </location>
</feature>
<keyword evidence="8" id="KW-1185">Reference proteome</keyword>
<dbReference type="InterPro" id="IPR050319">
    <property type="entry name" value="ABC_transp_ATP-bind"/>
</dbReference>
<dbReference type="GO" id="GO:0015833">
    <property type="term" value="P:peptide transport"/>
    <property type="evidence" value="ECO:0007669"/>
    <property type="project" value="InterPro"/>
</dbReference>
<keyword evidence="4" id="KW-0547">Nucleotide-binding</keyword>
<keyword evidence="3" id="KW-0813">Transport</keyword>
<dbReference type="InterPro" id="IPR003439">
    <property type="entry name" value="ABC_transporter-like_ATP-bd"/>
</dbReference>
<dbReference type="InterPro" id="IPR017871">
    <property type="entry name" value="ABC_transporter-like_CS"/>
</dbReference>
<comment type="subcellular location">
    <subcellularLocation>
        <location evidence="1">Cell inner membrane</location>
        <topology evidence="1">Peripheral membrane protein</topology>
    </subcellularLocation>
</comment>
<dbReference type="FunFam" id="3.40.50.300:FF:000016">
    <property type="entry name" value="Oligopeptide ABC transporter ATP-binding component"/>
    <property type="match status" value="1"/>
</dbReference>
<dbReference type="SUPFAM" id="SSF52540">
    <property type="entry name" value="P-loop containing nucleoside triphosphate hydrolases"/>
    <property type="match status" value="1"/>
</dbReference>
<dbReference type="STRING" id="1121003.SAMN03080618_00362"/>
<evidence type="ECO:0000256" key="4">
    <source>
        <dbReference type="ARBA" id="ARBA00022741"/>
    </source>
</evidence>
<accession>A0A1I3I2E8</accession>
<dbReference type="EMBL" id="FORF01000002">
    <property type="protein sequence ID" value="SFI42126.1"/>
    <property type="molecule type" value="Genomic_DNA"/>
</dbReference>
<dbReference type="PROSITE" id="PS50893">
    <property type="entry name" value="ABC_TRANSPORTER_2"/>
    <property type="match status" value="1"/>
</dbReference>
<dbReference type="OrthoDB" id="9815712at2"/>
<dbReference type="RefSeq" id="WP_091517903.1">
    <property type="nucleotide sequence ID" value="NZ_FORF01000002.1"/>
</dbReference>
<dbReference type="NCBIfam" id="NF008453">
    <property type="entry name" value="PRK11308.1"/>
    <property type="match status" value="1"/>
</dbReference>